<evidence type="ECO:0000256" key="1">
    <source>
        <dbReference type="ARBA" id="ARBA00004651"/>
    </source>
</evidence>
<feature type="transmembrane region" description="Helical" evidence="9">
    <location>
        <begin position="152"/>
        <end position="169"/>
    </location>
</feature>
<keyword evidence="3" id="KW-0813">Transport</keyword>
<name>A0A1S1LCP1_9MYCO</name>
<feature type="compositionally biased region" description="Low complexity" evidence="8">
    <location>
        <begin position="23"/>
        <end position="42"/>
    </location>
</feature>
<feature type="transmembrane region" description="Helical" evidence="9">
    <location>
        <begin position="256"/>
        <end position="280"/>
    </location>
</feature>
<dbReference type="PROSITE" id="PS00216">
    <property type="entry name" value="SUGAR_TRANSPORT_1"/>
    <property type="match status" value="1"/>
</dbReference>
<dbReference type="EMBL" id="MLIK01000004">
    <property type="protein sequence ID" value="OHU30751.1"/>
    <property type="molecule type" value="Genomic_DNA"/>
</dbReference>
<evidence type="ECO:0000256" key="9">
    <source>
        <dbReference type="SAM" id="Phobius"/>
    </source>
</evidence>
<dbReference type="GO" id="GO:0042910">
    <property type="term" value="F:xenobiotic transmembrane transporter activity"/>
    <property type="evidence" value="ECO:0007669"/>
    <property type="project" value="InterPro"/>
</dbReference>
<dbReference type="OrthoDB" id="9814303at2"/>
<dbReference type="NCBIfam" id="TIGR00710">
    <property type="entry name" value="efflux_Bcr_CflA"/>
    <property type="match status" value="1"/>
</dbReference>
<keyword evidence="4" id="KW-1003">Cell membrane</keyword>
<feature type="transmembrane region" description="Helical" evidence="9">
    <location>
        <begin position="120"/>
        <end position="146"/>
    </location>
</feature>
<dbReference type="SUPFAM" id="SSF103473">
    <property type="entry name" value="MFS general substrate transporter"/>
    <property type="match status" value="1"/>
</dbReference>
<dbReference type="STRING" id="948102.BKG76_03215"/>
<protein>
    <submittedName>
        <fullName evidence="11">Bcr/CflA family drug resistance efflux transporter</fullName>
    </submittedName>
</protein>
<feature type="transmembrane region" description="Helical" evidence="9">
    <location>
        <begin position="51"/>
        <end position="68"/>
    </location>
</feature>
<evidence type="ECO:0000256" key="8">
    <source>
        <dbReference type="SAM" id="MobiDB-lite"/>
    </source>
</evidence>
<evidence type="ECO:0000313" key="12">
    <source>
        <dbReference type="Proteomes" id="UP000179616"/>
    </source>
</evidence>
<evidence type="ECO:0000256" key="6">
    <source>
        <dbReference type="ARBA" id="ARBA00022989"/>
    </source>
</evidence>
<feature type="transmembrane region" description="Helical" evidence="9">
    <location>
        <begin position="326"/>
        <end position="346"/>
    </location>
</feature>
<dbReference type="InterPro" id="IPR020846">
    <property type="entry name" value="MFS_dom"/>
</dbReference>
<dbReference type="Gene3D" id="1.20.1720.10">
    <property type="entry name" value="Multidrug resistance protein D"/>
    <property type="match status" value="1"/>
</dbReference>
<dbReference type="Pfam" id="PF07690">
    <property type="entry name" value="MFS_1"/>
    <property type="match status" value="1"/>
</dbReference>
<dbReference type="CDD" id="cd17320">
    <property type="entry name" value="MFS_MdfA_MDR_like"/>
    <property type="match status" value="1"/>
</dbReference>
<feature type="transmembrane region" description="Helical" evidence="9">
    <location>
        <begin position="181"/>
        <end position="202"/>
    </location>
</feature>
<feature type="transmembrane region" description="Helical" evidence="9">
    <location>
        <begin position="352"/>
        <end position="374"/>
    </location>
</feature>
<sequence length="438" mass="44392">MRALSTEVSAAPGETASETATDVSTGAAAESTGAAASAGSVSPPDTRLGRAWLITVLGAMVALGPLTIDMYLPALPDIGVDLHVNSTLTQLTLTGTLVGLGFGQLLVGPLSDSLGRRLPLIAGAALHVVASMAITIAPNIVVLGVLRAIEGMGAAAAMVVAMAVVRDLYTDRAAATVISRLTLVIGIAPILAPSLGAAVLVHGSWQNVFAALSCLGVLLLILAVVALPETLPPVARRPLRVGAILRTYRDLLRDKVFVVLVLVAGLSLSGLFAYISGASFVLQGQYGMNQQVFAIAFGAGAIAFVAASQLNVVLLKRFEPQQIVQWCLSLALIPAVVLLVLAWFGIGGLVGFVAPVWTLMALMGFVIPNAPALALSRHGEAAGTSAAVLGAAQFGVGAVIAPLVGALGNNALAVAIVMMIGVVLALAGLALVRNRVAA</sequence>
<evidence type="ECO:0000256" key="3">
    <source>
        <dbReference type="ARBA" id="ARBA00022448"/>
    </source>
</evidence>
<feature type="transmembrane region" description="Helical" evidence="9">
    <location>
        <begin position="411"/>
        <end position="432"/>
    </location>
</feature>
<feature type="transmembrane region" description="Helical" evidence="9">
    <location>
        <begin position="292"/>
        <end position="314"/>
    </location>
</feature>
<feature type="region of interest" description="Disordered" evidence="8">
    <location>
        <begin position="1"/>
        <end position="43"/>
    </location>
</feature>
<dbReference type="InterPro" id="IPR036259">
    <property type="entry name" value="MFS_trans_sf"/>
</dbReference>
<feature type="transmembrane region" description="Helical" evidence="9">
    <location>
        <begin position="208"/>
        <end position="227"/>
    </location>
</feature>
<dbReference type="PROSITE" id="PS50850">
    <property type="entry name" value="MFS"/>
    <property type="match status" value="1"/>
</dbReference>
<dbReference type="RefSeq" id="WP_070935908.1">
    <property type="nucleotide sequence ID" value="NZ_MLIK01000004.1"/>
</dbReference>
<keyword evidence="5 9" id="KW-0812">Transmembrane</keyword>
<dbReference type="GO" id="GO:1990961">
    <property type="term" value="P:xenobiotic detoxification by transmembrane export across the plasma membrane"/>
    <property type="evidence" value="ECO:0007669"/>
    <property type="project" value="InterPro"/>
</dbReference>
<evidence type="ECO:0000259" key="10">
    <source>
        <dbReference type="PROSITE" id="PS50850"/>
    </source>
</evidence>
<comment type="caution">
    <text evidence="11">The sequence shown here is derived from an EMBL/GenBank/DDBJ whole genome shotgun (WGS) entry which is preliminary data.</text>
</comment>
<comment type="subcellular location">
    <subcellularLocation>
        <location evidence="1">Cell membrane</location>
        <topology evidence="1">Multi-pass membrane protein</topology>
    </subcellularLocation>
</comment>
<reference evidence="11 12" key="1">
    <citation type="submission" date="2016-10" db="EMBL/GenBank/DDBJ databases">
        <title>Evaluation of Human, Veterinary and Environmental Mycobacterium chelonae Isolates by Core Genome Phylogenomic Analysis, Targeted Gene Comparison, and Anti-microbial Susceptibility Patterns: A Tale of Mistaken Identities.</title>
        <authorList>
            <person name="Fogelson S.B."/>
            <person name="Camus A.C."/>
            <person name="Lorenz W."/>
            <person name="Vasireddy R."/>
            <person name="Vasireddy S."/>
            <person name="Smith T."/>
            <person name="Brown-Elliott B.A."/>
            <person name="Wallace R.J.Jr."/>
            <person name="Hasan N.A."/>
            <person name="Reischl U."/>
            <person name="Sanchez S."/>
        </authorList>
    </citation>
    <scope>NUCLEOTIDE SEQUENCE [LARGE SCALE GENOMIC DNA]</scope>
    <source>
        <strain evidence="11 12">1559</strain>
    </source>
</reference>
<gene>
    <name evidence="11" type="ORF">BKG76_03215</name>
</gene>
<dbReference type="InterPro" id="IPR011701">
    <property type="entry name" value="MFS"/>
</dbReference>
<evidence type="ECO:0000256" key="4">
    <source>
        <dbReference type="ARBA" id="ARBA00022475"/>
    </source>
</evidence>
<organism evidence="11 12">
    <name type="scientific">Mycobacteroides franklinii</name>
    <dbReference type="NCBI Taxonomy" id="948102"/>
    <lineage>
        <taxon>Bacteria</taxon>
        <taxon>Bacillati</taxon>
        <taxon>Actinomycetota</taxon>
        <taxon>Actinomycetes</taxon>
        <taxon>Mycobacteriales</taxon>
        <taxon>Mycobacteriaceae</taxon>
        <taxon>Mycobacteroides</taxon>
    </lineage>
</organism>
<dbReference type="GeneID" id="57165797"/>
<evidence type="ECO:0000256" key="5">
    <source>
        <dbReference type="ARBA" id="ARBA00022692"/>
    </source>
</evidence>
<dbReference type="InterPro" id="IPR004812">
    <property type="entry name" value="Efflux_drug-R_Bcr/CmlA"/>
</dbReference>
<accession>A0A1S1LCP1</accession>
<dbReference type="Proteomes" id="UP000179616">
    <property type="component" value="Unassembled WGS sequence"/>
</dbReference>
<evidence type="ECO:0000256" key="7">
    <source>
        <dbReference type="ARBA" id="ARBA00023136"/>
    </source>
</evidence>
<feature type="transmembrane region" description="Helical" evidence="9">
    <location>
        <begin position="88"/>
        <end position="108"/>
    </location>
</feature>
<feature type="domain" description="Major facilitator superfamily (MFS) profile" evidence="10">
    <location>
        <begin position="53"/>
        <end position="433"/>
    </location>
</feature>
<keyword evidence="7 9" id="KW-0472">Membrane</keyword>
<dbReference type="InterPro" id="IPR005829">
    <property type="entry name" value="Sugar_transporter_CS"/>
</dbReference>
<proteinExistence type="inferred from homology"/>
<evidence type="ECO:0000313" key="11">
    <source>
        <dbReference type="EMBL" id="OHU30751.1"/>
    </source>
</evidence>
<dbReference type="AlphaFoldDB" id="A0A1S1LCP1"/>
<comment type="similarity">
    <text evidence="2">Belongs to the major facilitator superfamily. Bcr/CmlA family.</text>
</comment>
<dbReference type="PANTHER" id="PTHR23502:SF132">
    <property type="entry name" value="POLYAMINE TRANSPORTER 2-RELATED"/>
    <property type="match status" value="1"/>
</dbReference>
<dbReference type="PANTHER" id="PTHR23502">
    <property type="entry name" value="MAJOR FACILITATOR SUPERFAMILY"/>
    <property type="match status" value="1"/>
</dbReference>
<feature type="transmembrane region" description="Helical" evidence="9">
    <location>
        <begin position="386"/>
        <end position="405"/>
    </location>
</feature>
<dbReference type="GO" id="GO:0005886">
    <property type="term" value="C:plasma membrane"/>
    <property type="evidence" value="ECO:0007669"/>
    <property type="project" value="UniProtKB-SubCell"/>
</dbReference>
<evidence type="ECO:0000256" key="2">
    <source>
        <dbReference type="ARBA" id="ARBA00006236"/>
    </source>
</evidence>
<keyword evidence="6 9" id="KW-1133">Transmembrane helix</keyword>